<evidence type="ECO:0000256" key="5">
    <source>
        <dbReference type="ARBA" id="ARBA00023004"/>
    </source>
</evidence>
<gene>
    <name evidence="9" type="primary">doxB</name>
    <name evidence="9" type="ORF">XINFAN_02222</name>
</gene>
<keyword evidence="3" id="KW-0479">Metal-binding</keyword>
<dbReference type="GO" id="GO:0005506">
    <property type="term" value="F:iron ion binding"/>
    <property type="evidence" value="ECO:0007669"/>
    <property type="project" value="InterPro"/>
</dbReference>
<keyword evidence="10" id="KW-1185">Reference proteome</keyword>
<dbReference type="InterPro" id="IPR001663">
    <property type="entry name" value="Rng_hydr_dOase-A"/>
</dbReference>
<keyword evidence="4 9" id="KW-0560">Oxidoreductase</keyword>
<sequence>MPSTTDLRTREDEKTIFFLLDQEYYTSQEIFEREHDRIYTRDWIYAAHVSQLPRKGDYLMFRYGGEEIVVVRGDDDQFYANLNVCRHRGYRLCEEEKGNVRSFVCGYHQWAFNLDGSLKRVPQMPDGVYFDYCKYGLRTAQVEVWHGLIFVCLAEEKIQPLSERLADFEGMAARFAPERTKLAIEKNYLIQGNWKVVVDNAMECYHCAGNHKSLCAVVDVPGLMADIKHWLADETGDGPTNLGVGGMRLREGMQSMSHDGSLICEKLLGTLTMEDVEAGATGGVMMVPNFSYSAFYADHWWNIAIRPKSATETELLYSWFVREDAVEGEDYDIGKLIEVGDNTQVEDNVLIERTQRGMNSRYFLPGPIGSDVEPALYDFVANYRKNMG</sequence>
<dbReference type="PANTHER" id="PTHR43756">
    <property type="entry name" value="CHOLINE MONOOXYGENASE, CHLOROPLASTIC"/>
    <property type="match status" value="1"/>
</dbReference>
<dbReference type="EMBL" id="UXAW01000070">
    <property type="protein sequence ID" value="VDC28656.1"/>
    <property type="molecule type" value="Genomic_DNA"/>
</dbReference>
<dbReference type="InterPro" id="IPR015879">
    <property type="entry name" value="Ring_hydroxy_dOase_asu_C_dom"/>
</dbReference>
<dbReference type="Gene3D" id="3.90.380.10">
    <property type="entry name" value="Naphthalene 1,2-dioxygenase Alpha Subunit, Chain A, domain 1"/>
    <property type="match status" value="1"/>
</dbReference>
<keyword evidence="2" id="KW-0001">2Fe-2S</keyword>
<evidence type="ECO:0000259" key="8">
    <source>
        <dbReference type="PROSITE" id="PS51296"/>
    </source>
</evidence>
<dbReference type="Pfam" id="PF00848">
    <property type="entry name" value="Ring_hydroxyl_A"/>
    <property type="match status" value="1"/>
</dbReference>
<dbReference type="InterPro" id="IPR017941">
    <property type="entry name" value="Rieske_2Fe-2S"/>
</dbReference>
<dbReference type="AlphaFoldDB" id="A0A3P5WZV9"/>
<evidence type="ECO:0000256" key="4">
    <source>
        <dbReference type="ARBA" id="ARBA00023002"/>
    </source>
</evidence>
<dbReference type="PRINTS" id="PR00090">
    <property type="entry name" value="RNGDIOXGNASE"/>
</dbReference>
<evidence type="ECO:0000256" key="7">
    <source>
        <dbReference type="ARBA" id="ARBA00023027"/>
    </source>
</evidence>
<dbReference type="PANTHER" id="PTHR43756:SF5">
    <property type="entry name" value="CHOLINE MONOOXYGENASE, CHLOROPLASTIC"/>
    <property type="match status" value="1"/>
</dbReference>
<evidence type="ECO:0000256" key="1">
    <source>
        <dbReference type="ARBA" id="ARBA00001962"/>
    </source>
</evidence>
<dbReference type="Gene3D" id="2.102.10.10">
    <property type="entry name" value="Rieske [2Fe-2S] iron-sulphur domain"/>
    <property type="match status" value="1"/>
</dbReference>
<dbReference type="GO" id="GO:0051537">
    <property type="term" value="F:2 iron, 2 sulfur cluster binding"/>
    <property type="evidence" value="ECO:0007669"/>
    <property type="project" value="UniProtKB-KW"/>
</dbReference>
<dbReference type="CDD" id="cd03469">
    <property type="entry name" value="Rieske_RO_Alpha_N"/>
    <property type="match status" value="1"/>
</dbReference>
<evidence type="ECO:0000313" key="9">
    <source>
        <dbReference type="EMBL" id="VDC28656.1"/>
    </source>
</evidence>
<dbReference type="PROSITE" id="PS00570">
    <property type="entry name" value="RING_HYDROXYL_ALPHA"/>
    <property type="match status" value="1"/>
</dbReference>
<evidence type="ECO:0000313" key="10">
    <source>
        <dbReference type="Proteomes" id="UP000277498"/>
    </source>
</evidence>
<organism evidence="9 10">
    <name type="scientific">Pseudogemmobacter humi</name>
    <dbReference type="NCBI Taxonomy" id="2483812"/>
    <lineage>
        <taxon>Bacteria</taxon>
        <taxon>Pseudomonadati</taxon>
        <taxon>Pseudomonadota</taxon>
        <taxon>Alphaproteobacteria</taxon>
        <taxon>Rhodobacterales</taxon>
        <taxon>Paracoccaceae</taxon>
        <taxon>Pseudogemmobacter</taxon>
    </lineage>
</organism>
<comment type="cofactor">
    <cofactor evidence="1">
        <name>Fe cation</name>
        <dbReference type="ChEBI" id="CHEBI:24875"/>
    </cofactor>
</comment>
<dbReference type="EC" id="1.14.12.12" evidence="9"/>
<keyword evidence="9" id="KW-0223">Dioxygenase</keyword>
<keyword evidence="6" id="KW-0411">Iron-sulfur</keyword>
<dbReference type="InterPro" id="IPR015881">
    <property type="entry name" value="ARHD_Rieske_2Fe_2S"/>
</dbReference>
<accession>A0A3P5WZV9</accession>
<protein>
    <submittedName>
        <fullName evidence="9">Naphthalene 1,2-dioxygenase subunit alpha</fullName>
        <ecNumber evidence="9">1.14.12.12</ecNumber>
    </submittedName>
</protein>
<dbReference type="InterPro" id="IPR036922">
    <property type="entry name" value="Rieske_2Fe-2S_sf"/>
</dbReference>
<dbReference type="GO" id="GO:0018625">
    <property type="term" value="F:naphthalene 1,2-dioxygenase activity"/>
    <property type="evidence" value="ECO:0007669"/>
    <property type="project" value="UniProtKB-EC"/>
</dbReference>
<dbReference type="SUPFAM" id="SSF55961">
    <property type="entry name" value="Bet v1-like"/>
    <property type="match status" value="1"/>
</dbReference>
<dbReference type="PROSITE" id="PS51296">
    <property type="entry name" value="RIESKE"/>
    <property type="match status" value="1"/>
</dbReference>
<feature type="domain" description="Rieske" evidence="8">
    <location>
        <begin position="44"/>
        <end position="151"/>
    </location>
</feature>
<dbReference type="Proteomes" id="UP000277498">
    <property type="component" value="Unassembled WGS sequence"/>
</dbReference>
<reference evidence="9 10" key="1">
    <citation type="submission" date="2018-11" db="EMBL/GenBank/DDBJ databases">
        <authorList>
            <person name="Criscuolo A."/>
        </authorList>
    </citation>
    <scope>NUCLEOTIDE SEQUENCE [LARGE SCALE GENOMIC DNA]</scope>
    <source>
        <strain evidence="9">ACIP111625</strain>
    </source>
</reference>
<name>A0A3P5WZV9_9RHOB</name>
<dbReference type="SUPFAM" id="SSF50022">
    <property type="entry name" value="ISP domain"/>
    <property type="match status" value="1"/>
</dbReference>
<evidence type="ECO:0000256" key="2">
    <source>
        <dbReference type="ARBA" id="ARBA00022714"/>
    </source>
</evidence>
<keyword evidence="5" id="KW-0408">Iron</keyword>
<proteinExistence type="predicted"/>
<dbReference type="RefSeq" id="WP_124086970.1">
    <property type="nucleotide sequence ID" value="NZ_UXAW01000070.1"/>
</dbReference>
<keyword evidence="7" id="KW-0520">NAD</keyword>
<dbReference type="Pfam" id="PF00355">
    <property type="entry name" value="Rieske"/>
    <property type="match status" value="1"/>
</dbReference>
<evidence type="ECO:0000256" key="3">
    <source>
        <dbReference type="ARBA" id="ARBA00022723"/>
    </source>
</evidence>
<dbReference type="OrthoDB" id="7456916at2"/>
<evidence type="ECO:0000256" key="6">
    <source>
        <dbReference type="ARBA" id="ARBA00023014"/>
    </source>
</evidence>